<feature type="domain" description="DNA helicase DnaB-like N-terminal" evidence="4">
    <location>
        <begin position="11"/>
        <end position="61"/>
    </location>
</feature>
<feature type="region of interest" description="Disordered" evidence="3">
    <location>
        <begin position="335"/>
        <end position="389"/>
    </location>
</feature>
<organism evidence="5 6">
    <name type="scientific">Kitasatospora cystarginea</name>
    <dbReference type="NCBI Taxonomy" id="58350"/>
    <lineage>
        <taxon>Bacteria</taxon>
        <taxon>Bacillati</taxon>
        <taxon>Actinomycetota</taxon>
        <taxon>Actinomycetes</taxon>
        <taxon>Kitasatosporales</taxon>
        <taxon>Streptomycetaceae</taxon>
        <taxon>Kitasatospora</taxon>
    </lineage>
</organism>
<evidence type="ECO:0000259" key="4">
    <source>
        <dbReference type="Pfam" id="PF00772"/>
    </source>
</evidence>
<sequence>MMPGGSAGLQLEAEQALLGALLLAPPQLKSVASWLKPSHFYRHAHAALYEVLLARRAAGHPGLATNADEEQRRDWALGAMSVAAEASRGMTPGYGGTLMAACPVSSHAGAYGRMVLEGAIRRQVHERAHRLQHAARTGSLEGVLELTGELRAAIHELVGSWGSLDERPRPLPGPWPLELTDGVREKTLQHESAMLSSATASPGGLVEITRWLRPGDFLDAGHRAVYQALAALAHRSEPIDQLTVLWEAQHRGAIASGVITADGVRAVTRGGFAGDPQYWAERVLRASLLRQSAASAGMVRLLARDSALPGARLLGSALHALGAAEAVQDRWRTANNIPRRSDPPPGPAVAAERRQAARVRTPVTVPNPGAAASPAQEAASPQAPIRSTR</sequence>
<evidence type="ECO:0000256" key="2">
    <source>
        <dbReference type="ARBA" id="ARBA00023125"/>
    </source>
</evidence>
<evidence type="ECO:0000256" key="3">
    <source>
        <dbReference type="SAM" id="MobiDB-lite"/>
    </source>
</evidence>
<name>A0ABN3EQK0_9ACTN</name>
<comment type="caution">
    <text evidence="5">The sequence shown here is derived from an EMBL/GenBank/DDBJ whole genome shotgun (WGS) entry which is preliminary data.</text>
</comment>
<dbReference type="PANTHER" id="PTHR30153:SF2">
    <property type="entry name" value="REPLICATIVE DNA HELICASE"/>
    <property type="match status" value="1"/>
</dbReference>
<dbReference type="InterPro" id="IPR007693">
    <property type="entry name" value="DNA_helicase_DnaB-like_N"/>
</dbReference>
<feature type="compositionally biased region" description="Low complexity" evidence="3">
    <location>
        <begin position="370"/>
        <end position="389"/>
    </location>
</feature>
<dbReference type="Proteomes" id="UP001500305">
    <property type="component" value="Unassembled WGS sequence"/>
</dbReference>
<accession>A0ABN3EQK0</accession>
<feature type="domain" description="DNA helicase DnaB-like N-terminal" evidence="4">
    <location>
        <begin position="187"/>
        <end position="256"/>
    </location>
</feature>
<dbReference type="EMBL" id="BAAATR010000034">
    <property type="protein sequence ID" value="GAA2267187.1"/>
    <property type="molecule type" value="Genomic_DNA"/>
</dbReference>
<dbReference type="InterPro" id="IPR016136">
    <property type="entry name" value="DNA_helicase_N/primase_C"/>
</dbReference>
<evidence type="ECO:0000256" key="1">
    <source>
        <dbReference type="ARBA" id="ARBA00022705"/>
    </source>
</evidence>
<dbReference type="InterPro" id="IPR036185">
    <property type="entry name" value="DNA_heli_DnaB-like_N_sf"/>
</dbReference>
<evidence type="ECO:0000313" key="5">
    <source>
        <dbReference type="EMBL" id="GAA2267187.1"/>
    </source>
</evidence>
<reference evidence="5 6" key="1">
    <citation type="journal article" date="2019" name="Int. J. Syst. Evol. Microbiol.">
        <title>The Global Catalogue of Microorganisms (GCM) 10K type strain sequencing project: providing services to taxonomists for standard genome sequencing and annotation.</title>
        <authorList>
            <consortium name="The Broad Institute Genomics Platform"/>
            <consortium name="The Broad Institute Genome Sequencing Center for Infectious Disease"/>
            <person name="Wu L."/>
            <person name="Ma J."/>
        </authorList>
    </citation>
    <scope>NUCLEOTIDE SEQUENCE [LARGE SCALE GENOMIC DNA]</scope>
    <source>
        <strain evidence="5 6">JCM 7356</strain>
    </source>
</reference>
<dbReference type="Pfam" id="PF00772">
    <property type="entry name" value="DnaB"/>
    <property type="match status" value="2"/>
</dbReference>
<dbReference type="Gene3D" id="1.10.860.10">
    <property type="entry name" value="DNAb Helicase, Chain A"/>
    <property type="match status" value="2"/>
</dbReference>
<gene>
    <name evidence="5" type="ORF">GCM10010430_60460</name>
</gene>
<keyword evidence="2" id="KW-0238">DNA-binding</keyword>
<dbReference type="PANTHER" id="PTHR30153">
    <property type="entry name" value="REPLICATIVE DNA HELICASE DNAB"/>
    <property type="match status" value="1"/>
</dbReference>
<evidence type="ECO:0000313" key="6">
    <source>
        <dbReference type="Proteomes" id="UP001500305"/>
    </source>
</evidence>
<protein>
    <submittedName>
        <fullName evidence="5">DnaB-like helicase N-terminal domain-containing protein</fullName>
    </submittedName>
</protein>
<dbReference type="SUPFAM" id="SSF48024">
    <property type="entry name" value="N-terminal domain of DnaB helicase"/>
    <property type="match status" value="2"/>
</dbReference>
<keyword evidence="1" id="KW-0235">DNA replication</keyword>
<proteinExistence type="predicted"/>
<keyword evidence="6" id="KW-1185">Reference proteome</keyword>